<dbReference type="PATRIC" id="fig|423471.3.peg.5005"/>
<dbReference type="Proteomes" id="UP000003477">
    <property type="component" value="Unassembled WGS sequence"/>
</dbReference>
<accession>G5JD59</accession>
<sequence>MFKTILKNFLWVTPVGLMMVSGGQATAATILLDDFDSLQGTSNKECKIYWD</sequence>
<protein>
    <submittedName>
        <fullName evidence="2">Uncharacterized protein</fullName>
    </submittedName>
</protein>
<name>G5JD59_CROWT</name>
<organism evidence="2 3">
    <name type="scientific">Crocosphaera watsonii WH 0003</name>
    <dbReference type="NCBI Taxonomy" id="423471"/>
    <lineage>
        <taxon>Bacteria</taxon>
        <taxon>Bacillati</taxon>
        <taxon>Cyanobacteriota</taxon>
        <taxon>Cyanophyceae</taxon>
        <taxon>Oscillatoriophycideae</taxon>
        <taxon>Chroococcales</taxon>
        <taxon>Aphanothecaceae</taxon>
        <taxon>Crocosphaera</taxon>
    </lineage>
</organism>
<keyword evidence="1" id="KW-0732">Signal</keyword>
<gene>
    <name evidence="2" type="ORF">CWATWH0003_5357</name>
</gene>
<dbReference type="EMBL" id="AESD01000826">
    <property type="protein sequence ID" value="EHJ09894.1"/>
    <property type="molecule type" value="Genomic_DNA"/>
</dbReference>
<evidence type="ECO:0000256" key="1">
    <source>
        <dbReference type="SAM" id="SignalP"/>
    </source>
</evidence>
<feature type="signal peptide" evidence="1">
    <location>
        <begin position="1"/>
        <end position="27"/>
    </location>
</feature>
<proteinExistence type="predicted"/>
<comment type="caution">
    <text evidence="2">The sequence shown here is derived from an EMBL/GenBank/DDBJ whole genome shotgun (WGS) entry which is preliminary data.</text>
</comment>
<dbReference type="AlphaFoldDB" id="G5JD59"/>
<evidence type="ECO:0000313" key="2">
    <source>
        <dbReference type="EMBL" id="EHJ09894.1"/>
    </source>
</evidence>
<dbReference type="GeneID" id="88769713"/>
<evidence type="ECO:0000313" key="3">
    <source>
        <dbReference type="Proteomes" id="UP000003477"/>
    </source>
</evidence>
<dbReference type="RefSeq" id="WP_007313114.1">
    <property type="nucleotide sequence ID" value="NZ_AESD01000826.1"/>
</dbReference>
<reference evidence="2 3" key="1">
    <citation type="journal article" date="2011" name="Front. Microbiol.">
        <title>Two Strains of Crocosphaera watsonii with Highly Conserved Genomes are Distinguished by Strain-Specific Features.</title>
        <authorList>
            <person name="Bench S.R."/>
            <person name="Ilikchyan I.N."/>
            <person name="Tripp H.J."/>
            <person name="Zehr J.P."/>
        </authorList>
    </citation>
    <scope>NUCLEOTIDE SEQUENCE [LARGE SCALE GENOMIC DNA]</scope>
    <source>
        <strain evidence="2 3">WH 0003</strain>
    </source>
</reference>
<feature type="chain" id="PRO_5003479215" evidence="1">
    <location>
        <begin position="28"/>
        <end position="51"/>
    </location>
</feature>